<dbReference type="PROSITE" id="PS51257">
    <property type="entry name" value="PROKAR_LIPOPROTEIN"/>
    <property type="match status" value="1"/>
</dbReference>
<gene>
    <name evidence="2" type="ORF">F0P94_12340</name>
</gene>
<feature type="chain" id="PRO_5024794435" description="DUF3823 domain-containing protein" evidence="1">
    <location>
        <begin position="19"/>
        <end position="181"/>
    </location>
</feature>
<protein>
    <recommendedName>
        <fullName evidence="4">DUF3823 domain-containing protein</fullName>
    </recommendedName>
</protein>
<sequence length="181" mass="20737">MKHLLRKYGLLPILVVLAACWKEPNFPKEPQIEFNSIDTKYIEDGGRKALVTIAVNFKDGDGDLGLQAVAKKEDAQPPYDFQEGRNKFYYNYFADSFIEINGNFEPYRPSVITYNGRFTHLNTDGKTKALEGELRYSFEVIPALLPSEFKNGDRMKFRVQIADRALNLSNTVETEPIKITF</sequence>
<evidence type="ECO:0008006" key="4">
    <source>
        <dbReference type="Google" id="ProtNLM"/>
    </source>
</evidence>
<reference evidence="2 3" key="1">
    <citation type="submission" date="2019-09" db="EMBL/GenBank/DDBJ databases">
        <title>Genome sequence of Adhaeribacter sp. M2.</title>
        <authorList>
            <person name="Srinivasan S."/>
        </authorList>
    </citation>
    <scope>NUCLEOTIDE SEQUENCE [LARGE SCALE GENOMIC DNA]</scope>
    <source>
        <strain evidence="2 3">M2</strain>
    </source>
</reference>
<name>A0A5N1IS88_9BACT</name>
<evidence type="ECO:0000313" key="2">
    <source>
        <dbReference type="EMBL" id="KAA9332781.1"/>
    </source>
</evidence>
<evidence type="ECO:0000313" key="3">
    <source>
        <dbReference type="Proteomes" id="UP000326570"/>
    </source>
</evidence>
<organism evidence="2 3">
    <name type="scientific">Adhaeribacter soli</name>
    <dbReference type="NCBI Taxonomy" id="2607655"/>
    <lineage>
        <taxon>Bacteria</taxon>
        <taxon>Pseudomonadati</taxon>
        <taxon>Bacteroidota</taxon>
        <taxon>Cytophagia</taxon>
        <taxon>Cytophagales</taxon>
        <taxon>Hymenobacteraceae</taxon>
        <taxon>Adhaeribacter</taxon>
    </lineage>
</organism>
<keyword evidence="3" id="KW-1185">Reference proteome</keyword>
<comment type="caution">
    <text evidence="2">The sequence shown here is derived from an EMBL/GenBank/DDBJ whole genome shotgun (WGS) entry which is preliminary data.</text>
</comment>
<dbReference type="EMBL" id="VTWT01000006">
    <property type="protein sequence ID" value="KAA9332781.1"/>
    <property type="molecule type" value="Genomic_DNA"/>
</dbReference>
<accession>A0A5N1IS88</accession>
<dbReference type="Proteomes" id="UP000326570">
    <property type="component" value="Unassembled WGS sequence"/>
</dbReference>
<feature type="signal peptide" evidence="1">
    <location>
        <begin position="1"/>
        <end position="18"/>
    </location>
</feature>
<dbReference type="RefSeq" id="WP_150904194.1">
    <property type="nucleotide sequence ID" value="NZ_VTWT01000006.1"/>
</dbReference>
<dbReference type="AlphaFoldDB" id="A0A5N1IS88"/>
<proteinExistence type="predicted"/>
<evidence type="ECO:0000256" key="1">
    <source>
        <dbReference type="SAM" id="SignalP"/>
    </source>
</evidence>
<keyword evidence="1" id="KW-0732">Signal</keyword>